<feature type="transmembrane region" description="Helical" evidence="1">
    <location>
        <begin position="56"/>
        <end position="74"/>
    </location>
</feature>
<evidence type="ECO:0000313" key="2">
    <source>
        <dbReference type="EnsemblMetazoa" id="CJA32603.1"/>
    </source>
</evidence>
<evidence type="ECO:0000256" key="1">
    <source>
        <dbReference type="SAM" id="Phobius"/>
    </source>
</evidence>
<sequence length="119" mass="13987">MCCRTPECFTRNPFHPLNRFGIEENRNIANWKKMNIDETDPEVRKIIEDVTYLDNLIIEFIIGLFISSVVYFLWNIYVTRMKVSNSWNNDGEFVDPVLLELFESPPLSLFKLGHLDTGK</sequence>
<keyword evidence="1" id="KW-0812">Transmembrane</keyword>
<keyword evidence="3" id="KW-1185">Reference proteome</keyword>
<dbReference type="EnsemblMetazoa" id="CJA32603.1">
    <property type="protein sequence ID" value="CJA32603.1"/>
    <property type="gene ID" value="WBGene00208450"/>
</dbReference>
<organism evidence="2 3">
    <name type="scientific">Caenorhabditis japonica</name>
    <dbReference type="NCBI Taxonomy" id="281687"/>
    <lineage>
        <taxon>Eukaryota</taxon>
        <taxon>Metazoa</taxon>
        <taxon>Ecdysozoa</taxon>
        <taxon>Nematoda</taxon>
        <taxon>Chromadorea</taxon>
        <taxon>Rhabditida</taxon>
        <taxon>Rhabditina</taxon>
        <taxon>Rhabditomorpha</taxon>
        <taxon>Rhabditoidea</taxon>
        <taxon>Rhabditidae</taxon>
        <taxon>Peloderinae</taxon>
        <taxon>Caenorhabditis</taxon>
    </lineage>
</organism>
<accession>A0A8R1EFK6</accession>
<protein>
    <submittedName>
        <fullName evidence="2">Uncharacterized protein</fullName>
    </submittedName>
</protein>
<name>A0A8R1EFK6_CAEJA</name>
<dbReference type="Proteomes" id="UP000005237">
    <property type="component" value="Unassembled WGS sequence"/>
</dbReference>
<dbReference type="AlphaFoldDB" id="A0A8R1EFK6"/>
<keyword evidence="1" id="KW-0472">Membrane</keyword>
<evidence type="ECO:0000313" key="3">
    <source>
        <dbReference type="Proteomes" id="UP000005237"/>
    </source>
</evidence>
<reference evidence="2" key="2">
    <citation type="submission" date="2022-06" db="UniProtKB">
        <authorList>
            <consortium name="EnsemblMetazoa"/>
        </authorList>
    </citation>
    <scope>IDENTIFICATION</scope>
    <source>
        <strain evidence="2">DF5081</strain>
    </source>
</reference>
<reference evidence="3" key="1">
    <citation type="submission" date="2010-08" db="EMBL/GenBank/DDBJ databases">
        <authorList>
            <consortium name="Caenorhabditis japonica Sequencing Consortium"/>
            <person name="Wilson R.K."/>
        </authorList>
    </citation>
    <scope>NUCLEOTIDE SEQUENCE [LARGE SCALE GENOMIC DNA]</scope>
    <source>
        <strain evidence="3">DF5081</strain>
    </source>
</reference>
<keyword evidence="1" id="KW-1133">Transmembrane helix</keyword>
<proteinExistence type="predicted"/>